<evidence type="ECO:0000259" key="10">
    <source>
        <dbReference type="Pfam" id="PF13861"/>
    </source>
</evidence>
<feature type="domain" description="FlgD Tudor-like" evidence="10">
    <location>
        <begin position="126"/>
        <end position="261"/>
    </location>
</feature>
<dbReference type="RefSeq" id="WP_013023115.1">
    <property type="nucleotide sequence ID" value="NC_013949.1"/>
</dbReference>
<reference evidence="11 12" key="1">
    <citation type="journal article" date="2010" name="BMC Genomics">
        <title>Comparative genomics and proteomics of Helicobacter mustelae, an ulcerogenic and carcinogenic gastric pathogen.</title>
        <authorList>
            <person name="O'Toole P.W."/>
            <person name="Snelling W.J."/>
            <person name="Canchaya C."/>
            <person name="Forde B.M."/>
            <person name="Hardie K.R."/>
            <person name="Josenhans C."/>
            <person name="Graham R.L.J."/>
            <person name="McMullan G."/>
            <person name="Parkhill J."/>
            <person name="Belda E."/>
            <person name="Bentley S.D."/>
        </authorList>
    </citation>
    <scope>NUCLEOTIDE SEQUENCE [LARGE SCALE GENOMIC DNA]</scope>
    <source>
        <strain evidence="12">ATCC 43772 / LMG 18044 / NCTC 12198 / 12198</strain>
    </source>
</reference>
<evidence type="ECO:0000256" key="5">
    <source>
        <dbReference type="ARBA" id="ARBA00022795"/>
    </source>
</evidence>
<accession>D3UHR5</accession>
<dbReference type="HOGENOM" id="CLU_047535_6_0_7"/>
<comment type="function">
    <text evidence="7 8">Required for flagellar hook formation. May act as a scaffolding protein.</text>
</comment>
<dbReference type="Proteomes" id="UP000001522">
    <property type="component" value="Chromosome"/>
</dbReference>
<keyword evidence="11" id="KW-0966">Cell projection</keyword>
<dbReference type="GO" id="GO:0044781">
    <property type="term" value="P:bacterial-type flagellum organization"/>
    <property type="evidence" value="ECO:0007669"/>
    <property type="project" value="UniProtKB-UniRule"/>
</dbReference>
<dbReference type="Pfam" id="PF13860">
    <property type="entry name" value="FlgD_ig"/>
    <property type="match status" value="1"/>
</dbReference>
<comment type="similarity">
    <text evidence="2">Belongs to the flagella basal body rod proteins family.</text>
</comment>
<dbReference type="KEGG" id="hms:HMU07810"/>
<evidence type="ECO:0000313" key="11">
    <source>
        <dbReference type="EMBL" id="CBG40038.1"/>
    </source>
</evidence>
<dbReference type="PANTHER" id="PTHR30435">
    <property type="entry name" value="FLAGELLAR PROTEIN"/>
    <property type="match status" value="1"/>
</dbReference>
<dbReference type="PANTHER" id="PTHR30435:SF15">
    <property type="entry name" value="BASAL-BODY ROD MODIFICATION PROTEIN FLGD"/>
    <property type="match status" value="1"/>
</dbReference>
<dbReference type="STRING" id="679897.HMU07810"/>
<keyword evidence="5 8" id="KW-1005">Bacterial flagellum biogenesis</keyword>
<evidence type="ECO:0000256" key="1">
    <source>
        <dbReference type="ARBA" id="ARBA00004117"/>
    </source>
</evidence>
<dbReference type="NCBIfam" id="NF004496">
    <property type="entry name" value="PRK05842.1"/>
    <property type="match status" value="1"/>
</dbReference>
<dbReference type="eggNOG" id="COG1843">
    <property type="taxonomic scope" value="Bacteria"/>
</dbReference>
<dbReference type="AlphaFoldDB" id="D3UHR5"/>
<feature type="domain" description="FlgD/Vpr Ig-like" evidence="9">
    <location>
        <begin position="149"/>
        <end position="222"/>
    </location>
</feature>
<sequence>MPIDLAEITGAKAAQEAKKAQGPKIANGLDKDAFMKLFLEQLKNQDPTAPMETDKIITQTAQLTQVEMQEENKKTMKEVASAMQSTKESNEALKTFQSDLKNTLEKLDKGMEQSIDSNAYLAQVSALNAVSMIGKIVETDVNGIHVKGDGDVDFALYFDNPIHEDQGNPTIQIFDKDKNLIATLPIEGKEGQSGYISFKWNGLDDKGVRVKEGSYDIRAEYNLNSHTNQYQQSRVGRGEVDSVVFDKGKPMIKMGAMVLPMDSAIEFYDKEKGDEQHNS</sequence>
<evidence type="ECO:0000256" key="6">
    <source>
        <dbReference type="ARBA" id="ARBA00023143"/>
    </source>
</evidence>
<evidence type="ECO:0000256" key="2">
    <source>
        <dbReference type="ARBA" id="ARBA00009677"/>
    </source>
</evidence>
<comment type="subcellular location">
    <subcellularLocation>
        <location evidence="1">Bacterial flagellum basal body</location>
    </subcellularLocation>
</comment>
<evidence type="ECO:0000313" key="12">
    <source>
        <dbReference type="Proteomes" id="UP000001522"/>
    </source>
</evidence>
<evidence type="ECO:0000256" key="7">
    <source>
        <dbReference type="ARBA" id="ARBA00024746"/>
    </source>
</evidence>
<dbReference type="InterPro" id="IPR005648">
    <property type="entry name" value="FlgD"/>
</dbReference>
<dbReference type="InterPro" id="IPR025965">
    <property type="entry name" value="FlgD/Vpr_Ig-like"/>
</dbReference>
<evidence type="ECO:0000259" key="9">
    <source>
        <dbReference type="Pfam" id="PF13860"/>
    </source>
</evidence>
<keyword evidence="11" id="KW-0282">Flagellum</keyword>
<organism evidence="11 12">
    <name type="scientific">Helicobacter mustelae (strain ATCC 43772 / CCUG 25715 / CIP 103759 / LMG 18044 / NCTC 12198 / R85-136P)</name>
    <name type="common">Campylobacter mustelae</name>
    <dbReference type="NCBI Taxonomy" id="679897"/>
    <lineage>
        <taxon>Bacteria</taxon>
        <taxon>Pseudomonadati</taxon>
        <taxon>Campylobacterota</taxon>
        <taxon>Epsilonproteobacteria</taxon>
        <taxon>Campylobacterales</taxon>
        <taxon>Helicobacteraceae</taxon>
        <taxon>Helicobacter</taxon>
    </lineage>
</organism>
<evidence type="ECO:0000256" key="4">
    <source>
        <dbReference type="ARBA" id="ARBA00016013"/>
    </source>
</evidence>
<dbReference type="Gene3D" id="2.60.40.4070">
    <property type="match status" value="1"/>
</dbReference>
<keyword evidence="6" id="KW-0975">Bacterial flagellum</keyword>
<dbReference type="Pfam" id="PF03963">
    <property type="entry name" value="FlgD"/>
    <property type="match status" value="1"/>
</dbReference>
<proteinExistence type="inferred from homology"/>
<protein>
    <recommendedName>
        <fullName evidence="4 8">Basal-body rod modification protein FlgD</fullName>
    </recommendedName>
</protein>
<dbReference type="InterPro" id="IPR025963">
    <property type="entry name" value="FLgD_Tudor"/>
</dbReference>
<dbReference type="EMBL" id="FN555004">
    <property type="protein sequence ID" value="CBG40038.1"/>
    <property type="molecule type" value="Genomic_DNA"/>
</dbReference>
<dbReference type="GO" id="GO:0009425">
    <property type="term" value="C:bacterial-type flagellum basal body"/>
    <property type="evidence" value="ECO:0007669"/>
    <property type="project" value="UniProtKB-SubCell"/>
</dbReference>
<comment type="similarity">
    <text evidence="3 8">Belongs to the FlgD family.</text>
</comment>
<name>D3UHR5_HELM1</name>
<keyword evidence="12" id="KW-1185">Reference proteome</keyword>
<keyword evidence="11" id="KW-0969">Cilium</keyword>
<evidence type="ECO:0000256" key="8">
    <source>
        <dbReference type="RuleBase" id="RU362076"/>
    </source>
</evidence>
<gene>
    <name evidence="11" type="primary">flgD</name>
    <name evidence="11" type="ordered locus">HMU07810</name>
</gene>
<dbReference type="Pfam" id="PF13861">
    <property type="entry name" value="FLgD_tudor"/>
    <property type="match status" value="1"/>
</dbReference>
<evidence type="ECO:0000256" key="3">
    <source>
        <dbReference type="ARBA" id="ARBA00010577"/>
    </source>
</evidence>